<dbReference type="AlphaFoldDB" id="A0A9D5KBK9"/>
<feature type="compositionally biased region" description="Basic and acidic residues" evidence="1">
    <location>
        <begin position="27"/>
        <end position="37"/>
    </location>
</feature>
<name>A0A9D5KBK9_UNCW3</name>
<protein>
    <submittedName>
        <fullName evidence="2">Uncharacterized protein</fullName>
    </submittedName>
</protein>
<evidence type="ECO:0000313" key="3">
    <source>
        <dbReference type="Proteomes" id="UP000630660"/>
    </source>
</evidence>
<gene>
    <name evidence="2" type="ORF">GF359_06050</name>
</gene>
<organism evidence="2 3">
    <name type="scientific">candidate division WOR-3 bacterium</name>
    <dbReference type="NCBI Taxonomy" id="2052148"/>
    <lineage>
        <taxon>Bacteria</taxon>
        <taxon>Bacteria division WOR-3</taxon>
    </lineage>
</organism>
<proteinExistence type="predicted"/>
<evidence type="ECO:0000313" key="2">
    <source>
        <dbReference type="EMBL" id="MBD3364761.1"/>
    </source>
</evidence>
<feature type="region of interest" description="Disordered" evidence="1">
    <location>
        <begin position="1"/>
        <end position="55"/>
    </location>
</feature>
<feature type="compositionally biased region" description="Basic residues" evidence="1">
    <location>
        <begin position="1"/>
        <end position="24"/>
    </location>
</feature>
<sequence>MPRKKKPVEKKVIKQKPKHPRPLKGVKWSERREEKPSYKRKRKKEKEIEKELLEE</sequence>
<accession>A0A9D5KBK9</accession>
<feature type="compositionally biased region" description="Basic and acidic residues" evidence="1">
    <location>
        <begin position="45"/>
        <end position="55"/>
    </location>
</feature>
<dbReference type="EMBL" id="WJKJ01000198">
    <property type="protein sequence ID" value="MBD3364761.1"/>
    <property type="molecule type" value="Genomic_DNA"/>
</dbReference>
<reference evidence="2" key="1">
    <citation type="submission" date="2019-11" db="EMBL/GenBank/DDBJ databases">
        <title>Microbial mats filling the niche in hypersaline microbial mats.</title>
        <authorList>
            <person name="Wong H.L."/>
            <person name="Macleod F.I."/>
            <person name="White R.A. III"/>
            <person name="Burns B.P."/>
        </authorList>
    </citation>
    <scope>NUCLEOTIDE SEQUENCE</scope>
    <source>
        <strain evidence="2">Bin_327</strain>
    </source>
</reference>
<evidence type="ECO:0000256" key="1">
    <source>
        <dbReference type="SAM" id="MobiDB-lite"/>
    </source>
</evidence>
<dbReference type="Proteomes" id="UP000630660">
    <property type="component" value="Unassembled WGS sequence"/>
</dbReference>
<comment type="caution">
    <text evidence="2">The sequence shown here is derived from an EMBL/GenBank/DDBJ whole genome shotgun (WGS) entry which is preliminary data.</text>
</comment>